<sequence length="549" mass="59443">MNSRTKFLACVAAGAIFLSACVKTPTNPEDDKKISTSTISKINALGFDTLNAKKLNGGYVVEGDLFLTEKDLESKQGYTVLSIAEADQYKLSYTLTALPRTINVSVAGLPAAYSNAADIAIARFNALSLSITLKKVANTSDADIEIKDGKLGDGMQALTPAYPAVAKNPSSPITLDVTALGRSLDEKKLATLIAHEIAHAIGLRHTTYTDDLYHCTYKQIAKAGDAQADLIKIDGTPTSGAAFSWMSGCLNNEDHPFNPNDVIALNYFYNNLTGIFNVPTATYRKGTKELYLFVRSKNNTLLEKVYTPATGWSAWTDLGGTLTSDPSATSRDENNIAVFARGANNNLIFKTWTPNGGWSQQWTDLGGTFYSAPNAASRGANFINVLVKGANNVLQTRYYVEGEGWHEWQNFATTVSSAATSASRYANSIEMYAQDAGNHLLQGIWTKESDRTVWQSLGGTIYSAPAAVARGNFNVDVFALGNNHQLITTNWFVADNWKSWQSIGASIYSAPAVASPDSLSMDIFVKGPSDNLIQRTWTKANGYGPWISL</sequence>
<dbReference type="AlphaFoldDB" id="A0A847SNY9"/>
<dbReference type="EMBL" id="JABAHZ010000002">
    <property type="protein sequence ID" value="NLR78959.1"/>
    <property type="molecule type" value="Genomic_DNA"/>
</dbReference>
<dbReference type="GO" id="GO:0008237">
    <property type="term" value="F:metallopeptidase activity"/>
    <property type="evidence" value="ECO:0007669"/>
    <property type="project" value="InterPro"/>
</dbReference>
<dbReference type="Gene3D" id="3.40.390.10">
    <property type="entry name" value="Collagenase (Catalytic Domain)"/>
    <property type="match status" value="1"/>
</dbReference>
<dbReference type="Pfam" id="PF12388">
    <property type="entry name" value="Peptidase_M57"/>
    <property type="match status" value="1"/>
</dbReference>
<reference evidence="3 4" key="1">
    <citation type="submission" date="2020-04" db="EMBL/GenBank/DDBJ databases">
        <authorList>
            <person name="Yin C."/>
        </authorList>
    </citation>
    <scope>NUCLEOTIDE SEQUENCE [LARGE SCALE GENOMIC DNA]</scope>
    <source>
        <strain evidence="3 4">Ak56</strain>
    </source>
</reference>
<keyword evidence="1" id="KW-0732">Signal</keyword>
<dbReference type="InterPro" id="IPR024653">
    <property type="entry name" value="Peptidase_M10/M27/M57"/>
</dbReference>
<name>A0A847SNY9_9BACT</name>
<evidence type="ECO:0000313" key="4">
    <source>
        <dbReference type="Proteomes" id="UP000552864"/>
    </source>
</evidence>
<gene>
    <name evidence="3" type="ORF">HGH91_09995</name>
</gene>
<dbReference type="InterPro" id="IPR024079">
    <property type="entry name" value="MetalloPept_cat_dom_sf"/>
</dbReference>
<keyword evidence="4" id="KW-1185">Reference proteome</keyword>
<dbReference type="SUPFAM" id="SSF89372">
    <property type="entry name" value="Fucose-specific lectin"/>
    <property type="match status" value="1"/>
</dbReference>
<organism evidence="3 4">
    <name type="scientific">Chitinophaga eiseniae</name>
    <dbReference type="NCBI Taxonomy" id="634771"/>
    <lineage>
        <taxon>Bacteria</taxon>
        <taxon>Pseudomonadati</taxon>
        <taxon>Bacteroidota</taxon>
        <taxon>Chitinophagia</taxon>
        <taxon>Chitinophagales</taxon>
        <taxon>Chitinophagaceae</taxon>
        <taxon>Chitinophaga</taxon>
    </lineage>
</organism>
<feature type="chain" id="PRO_5033025092" description="PLL-like beta propeller domain-containing protein" evidence="1">
    <location>
        <begin position="21"/>
        <end position="549"/>
    </location>
</feature>
<dbReference type="Pfam" id="PF26607">
    <property type="entry name" value="DUF8189"/>
    <property type="match status" value="1"/>
</dbReference>
<dbReference type="Gene3D" id="2.120.10.70">
    <property type="entry name" value="Fucose-specific lectin"/>
    <property type="match status" value="1"/>
</dbReference>
<dbReference type="RefSeq" id="WP_168738314.1">
    <property type="nucleotide sequence ID" value="NZ_JABAHZ010000002.1"/>
</dbReference>
<evidence type="ECO:0000313" key="3">
    <source>
        <dbReference type="EMBL" id="NLR78959.1"/>
    </source>
</evidence>
<dbReference type="PROSITE" id="PS51257">
    <property type="entry name" value="PROKAR_LIPOPROTEIN"/>
    <property type="match status" value="1"/>
</dbReference>
<comment type="caution">
    <text evidence="3">The sequence shown here is derived from an EMBL/GenBank/DDBJ whole genome shotgun (WGS) entry which is preliminary data.</text>
</comment>
<dbReference type="InterPro" id="IPR058502">
    <property type="entry name" value="PLL-like_beta-prop"/>
</dbReference>
<dbReference type="SUPFAM" id="SSF55486">
    <property type="entry name" value="Metalloproteases ('zincins'), catalytic domain"/>
    <property type="match status" value="1"/>
</dbReference>
<dbReference type="Proteomes" id="UP000552864">
    <property type="component" value="Unassembled WGS sequence"/>
</dbReference>
<feature type="signal peptide" evidence="1">
    <location>
        <begin position="1"/>
        <end position="20"/>
    </location>
</feature>
<protein>
    <recommendedName>
        <fullName evidence="2">PLL-like beta propeller domain-containing protein</fullName>
    </recommendedName>
</protein>
<feature type="domain" description="PLL-like beta propeller" evidence="2">
    <location>
        <begin position="274"/>
        <end position="549"/>
    </location>
</feature>
<accession>A0A847SNY9</accession>
<evidence type="ECO:0000259" key="2">
    <source>
        <dbReference type="Pfam" id="PF26607"/>
    </source>
</evidence>
<proteinExistence type="predicted"/>
<evidence type="ECO:0000256" key="1">
    <source>
        <dbReference type="SAM" id="SignalP"/>
    </source>
</evidence>